<keyword evidence="5 9" id="KW-0472">Membrane</keyword>
<protein>
    <submittedName>
        <fullName evidence="12">Gpi anchored protein</fullName>
    </submittedName>
</protein>
<evidence type="ECO:0000256" key="10">
    <source>
        <dbReference type="SAM" id="SignalP"/>
    </source>
</evidence>
<dbReference type="PANTHER" id="PTHR34992:SF5">
    <property type="entry name" value="ANCHORED PROTEIN, PUTATIVE (AFU_ORTHOLOGUE AFUA_6G02800)-RELATED"/>
    <property type="match status" value="1"/>
</dbReference>
<name>M7SED9_EUTLA</name>
<feature type="compositionally biased region" description="Polar residues" evidence="8">
    <location>
        <begin position="262"/>
        <end position="271"/>
    </location>
</feature>
<dbReference type="AlphaFoldDB" id="M7SED9"/>
<dbReference type="InterPro" id="IPR046936">
    <property type="entry name" value="BIM1-like"/>
</dbReference>
<evidence type="ECO:0000256" key="1">
    <source>
        <dbReference type="ARBA" id="ARBA00004609"/>
    </source>
</evidence>
<evidence type="ECO:0000256" key="4">
    <source>
        <dbReference type="ARBA" id="ARBA00022729"/>
    </source>
</evidence>
<feature type="region of interest" description="Disordered" evidence="8">
    <location>
        <begin position="181"/>
        <end position="204"/>
    </location>
</feature>
<evidence type="ECO:0000256" key="2">
    <source>
        <dbReference type="ARBA" id="ARBA00022475"/>
    </source>
</evidence>
<dbReference type="eggNOG" id="ENOG502S3DR">
    <property type="taxonomic scope" value="Eukaryota"/>
</dbReference>
<dbReference type="Pfam" id="PF20238">
    <property type="entry name" value="BIM1-like_dom"/>
    <property type="match status" value="1"/>
</dbReference>
<dbReference type="KEGG" id="ela:UCREL1_10550"/>
<dbReference type="GO" id="GO:0005886">
    <property type="term" value="C:plasma membrane"/>
    <property type="evidence" value="ECO:0007669"/>
    <property type="project" value="UniProtKB-SubCell"/>
</dbReference>
<accession>M7SED9</accession>
<keyword evidence="9" id="KW-1133">Transmembrane helix</keyword>
<keyword evidence="9" id="KW-0812">Transmembrane</keyword>
<dbReference type="HOGENOM" id="CLU_067864_1_0_1"/>
<dbReference type="InterPro" id="IPR046530">
    <property type="entry name" value="BIM1-like_dom"/>
</dbReference>
<keyword evidence="2" id="KW-1003">Cell membrane</keyword>
<keyword evidence="3" id="KW-0336">GPI-anchor</keyword>
<evidence type="ECO:0000256" key="9">
    <source>
        <dbReference type="SAM" id="Phobius"/>
    </source>
</evidence>
<organism evidence="12 13">
    <name type="scientific">Eutypa lata (strain UCR-EL1)</name>
    <name type="common">Grapevine dieback disease fungus</name>
    <name type="synonym">Eutypa armeniacae</name>
    <dbReference type="NCBI Taxonomy" id="1287681"/>
    <lineage>
        <taxon>Eukaryota</taxon>
        <taxon>Fungi</taxon>
        <taxon>Dikarya</taxon>
        <taxon>Ascomycota</taxon>
        <taxon>Pezizomycotina</taxon>
        <taxon>Sordariomycetes</taxon>
        <taxon>Xylariomycetidae</taxon>
        <taxon>Xylariales</taxon>
        <taxon>Diatrypaceae</taxon>
        <taxon>Eutypa</taxon>
    </lineage>
</organism>
<dbReference type="PANTHER" id="PTHR34992">
    <property type="entry name" value="HYPHAL ANASTAMOSIS-7 PROTEIN"/>
    <property type="match status" value="1"/>
</dbReference>
<evidence type="ECO:0000256" key="7">
    <source>
        <dbReference type="ARBA" id="ARBA00023288"/>
    </source>
</evidence>
<keyword evidence="7" id="KW-0449">Lipoprotein</keyword>
<feature type="region of interest" description="Disordered" evidence="8">
    <location>
        <begin position="255"/>
        <end position="285"/>
    </location>
</feature>
<feature type="compositionally biased region" description="Low complexity" evidence="8">
    <location>
        <begin position="190"/>
        <end position="204"/>
    </location>
</feature>
<comment type="subcellular location">
    <subcellularLocation>
        <location evidence="1">Cell membrane</location>
        <topology evidence="1">Lipid-anchor</topology>
        <topology evidence="1">GPI-anchor</topology>
    </subcellularLocation>
</comment>
<sequence length="285" mass="30374">MLRILEVVVVAVAIMCSRGVVAFESDSEAPDMGPAAFLWPPDREWLSFHDNVAPCGTSAGPTNRTEFPLTGGLVSLVQQDEAFAVQLAISYDDEPKSNDDFNVLIPSDRMKEVDPGHECLSIANPPADVAVGSNATLQIKYTSEFDTGVNETYYACADITYIDRANFATEFPCFNITEPEATPTASSVPVAGSEQSSSSDESSSGGLSGGAIAGIVIGAVVGVAFIALVLFFLYRRDQRDKRLAEHHVSNRNVKWDEDAASRSRTSGNADSGVSVPLQDLGSSRA</sequence>
<feature type="signal peptide" evidence="10">
    <location>
        <begin position="1"/>
        <end position="22"/>
    </location>
</feature>
<proteinExistence type="predicted"/>
<evidence type="ECO:0000256" key="6">
    <source>
        <dbReference type="ARBA" id="ARBA00023180"/>
    </source>
</evidence>
<dbReference type="EMBL" id="KB707421">
    <property type="protein sequence ID" value="EMR62532.1"/>
    <property type="molecule type" value="Genomic_DNA"/>
</dbReference>
<evidence type="ECO:0000313" key="12">
    <source>
        <dbReference type="EMBL" id="EMR62532.1"/>
    </source>
</evidence>
<feature type="chain" id="PRO_5004084703" evidence="10">
    <location>
        <begin position="23"/>
        <end position="285"/>
    </location>
</feature>
<dbReference type="GO" id="GO:0098552">
    <property type="term" value="C:side of membrane"/>
    <property type="evidence" value="ECO:0007669"/>
    <property type="project" value="UniProtKB-KW"/>
</dbReference>
<dbReference type="CDD" id="cd12087">
    <property type="entry name" value="TM_EGFR-like"/>
    <property type="match status" value="1"/>
</dbReference>
<evidence type="ECO:0000259" key="11">
    <source>
        <dbReference type="Pfam" id="PF20238"/>
    </source>
</evidence>
<feature type="domain" description="Copper acquisition factor BIM1-like" evidence="11">
    <location>
        <begin position="32"/>
        <end position="177"/>
    </location>
</feature>
<dbReference type="Proteomes" id="UP000012174">
    <property type="component" value="Unassembled WGS sequence"/>
</dbReference>
<evidence type="ECO:0000256" key="3">
    <source>
        <dbReference type="ARBA" id="ARBA00022622"/>
    </source>
</evidence>
<dbReference type="OrthoDB" id="2587363at2759"/>
<keyword evidence="6" id="KW-0325">Glycoprotein</keyword>
<evidence type="ECO:0000256" key="8">
    <source>
        <dbReference type="SAM" id="MobiDB-lite"/>
    </source>
</evidence>
<dbReference type="OMA" id="PGHECYP"/>
<evidence type="ECO:0000313" key="13">
    <source>
        <dbReference type="Proteomes" id="UP000012174"/>
    </source>
</evidence>
<reference evidence="13" key="1">
    <citation type="journal article" date="2013" name="Genome Announc.">
        <title>Draft genome sequence of the grapevine dieback fungus Eutypa lata UCR-EL1.</title>
        <authorList>
            <person name="Blanco-Ulate B."/>
            <person name="Rolshausen P.E."/>
            <person name="Cantu D."/>
        </authorList>
    </citation>
    <scope>NUCLEOTIDE SEQUENCE [LARGE SCALE GENOMIC DNA]</scope>
    <source>
        <strain evidence="13">UCR-EL1</strain>
    </source>
</reference>
<evidence type="ECO:0000256" key="5">
    <source>
        <dbReference type="ARBA" id="ARBA00023136"/>
    </source>
</evidence>
<feature type="transmembrane region" description="Helical" evidence="9">
    <location>
        <begin position="211"/>
        <end position="234"/>
    </location>
</feature>
<dbReference type="CDD" id="cd21176">
    <property type="entry name" value="LPMO_auxiliary-like"/>
    <property type="match status" value="1"/>
</dbReference>
<gene>
    <name evidence="12" type="ORF">UCREL1_10550</name>
</gene>
<keyword evidence="4 10" id="KW-0732">Signal</keyword>
<keyword evidence="13" id="KW-1185">Reference proteome</keyword>